<dbReference type="AlphaFoldDB" id="A0A6L7GSD3"/>
<sequence>MTNFSILSSPGGSFGTSCSYELTALTSTDEADVYFYDDGDLIGSGGVTPRDGVATIDWTPQTQVHTSSTLSRAVYRDCRFRCR</sequence>
<dbReference type="Proteomes" id="UP000475545">
    <property type="component" value="Unassembled WGS sequence"/>
</dbReference>
<comment type="caution">
    <text evidence="1">The sequence shown here is derived from an EMBL/GenBank/DDBJ whole genome shotgun (WGS) entry which is preliminary data.</text>
</comment>
<proteinExistence type="predicted"/>
<evidence type="ECO:0000313" key="2">
    <source>
        <dbReference type="Proteomes" id="UP000475545"/>
    </source>
</evidence>
<dbReference type="EMBL" id="WMBR01000003">
    <property type="protein sequence ID" value="MXP22031.1"/>
    <property type="molecule type" value="Genomic_DNA"/>
</dbReference>
<protein>
    <submittedName>
        <fullName evidence="1">Uncharacterized protein</fullName>
    </submittedName>
</protein>
<dbReference type="RefSeq" id="WP_160902237.1">
    <property type="nucleotide sequence ID" value="NZ_CP102850.1"/>
</dbReference>
<keyword evidence="2" id="KW-1185">Reference proteome</keyword>
<gene>
    <name evidence="1" type="ORF">GIY30_11810</name>
</gene>
<name>A0A6L7GSD3_9ACTN</name>
<reference evidence="1 2" key="1">
    <citation type="submission" date="2019-11" db="EMBL/GenBank/DDBJ databases">
        <title>Gordonia sp. nov., a novel actinobacterium isolated from mangrove soil in Hainan.</title>
        <authorList>
            <person name="Huang X."/>
            <person name="Xie Y."/>
            <person name="Chu X."/>
            <person name="Xiao K."/>
        </authorList>
    </citation>
    <scope>NUCLEOTIDE SEQUENCE [LARGE SCALE GENOMIC DNA]</scope>
    <source>
        <strain evidence="1 2">HNM0687</strain>
    </source>
</reference>
<evidence type="ECO:0000313" key="1">
    <source>
        <dbReference type="EMBL" id="MXP22031.1"/>
    </source>
</evidence>
<organism evidence="1 2">
    <name type="scientific">Gordonia mangrovi</name>
    <dbReference type="NCBI Taxonomy" id="2665643"/>
    <lineage>
        <taxon>Bacteria</taxon>
        <taxon>Bacillati</taxon>
        <taxon>Actinomycetota</taxon>
        <taxon>Actinomycetes</taxon>
        <taxon>Mycobacteriales</taxon>
        <taxon>Gordoniaceae</taxon>
        <taxon>Gordonia</taxon>
    </lineage>
</organism>
<accession>A0A6L7GSD3</accession>